<dbReference type="PANTHER" id="PTHR30419">
    <property type="entry name" value="HTH-TYPE TRANSCRIPTIONAL REGULATOR YBHD"/>
    <property type="match status" value="1"/>
</dbReference>
<evidence type="ECO:0000256" key="1">
    <source>
        <dbReference type="ARBA" id="ARBA00009437"/>
    </source>
</evidence>
<reference evidence="6 7" key="2">
    <citation type="submission" date="2018-05" db="EMBL/GenBank/DDBJ databases">
        <authorList>
            <person name="Lanie J.A."/>
            <person name="Ng W.-L."/>
            <person name="Kazmierczak K.M."/>
            <person name="Andrzejewski T.M."/>
            <person name="Davidsen T.M."/>
            <person name="Wayne K.J."/>
            <person name="Tettelin H."/>
            <person name="Glass J.I."/>
            <person name="Rusch D."/>
            <person name="Podicherti R."/>
            <person name="Tsui H.-C.T."/>
            <person name="Winkler M.E."/>
        </authorList>
    </citation>
    <scope>NUCLEOTIDE SEQUENCE [LARGE SCALE GENOMIC DNA]</scope>
    <source>
        <strain evidence="6 7">YBY</strain>
    </source>
</reference>
<name>A0A2U2BJ21_ALCFA</name>
<accession>A0A2U2BJ21</accession>
<keyword evidence="2" id="KW-0805">Transcription regulation</keyword>
<dbReference type="GO" id="GO:0003677">
    <property type="term" value="F:DNA binding"/>
    <property type="evidence" value="ECO:0007669"/>
    <property type="project" value="UniProtKB-KW"/>
</dbReference>
<dbReference type="InterPro" id="IPR036390">
    <property type="entry name" value="WH_DNA-bd_sf"/>
</dbReference>
<reference evidence="6 7" key="1">
    <citation type="submission" date="2018-05" db="EMBL/GenBank/DDBJ databases">
        <title>Genome Sequence of an Efficient Indole-Degrading Bacterium, Alcaligenes sp.YBY.</title>
        <authorList>
            <person name="Yang B."/>
        </authorList>
    </citation>
    <scope>NUCLEOTIDE SEQUENCE [LARGE SCALE GENOMIC DNA]</scope>
    <source>
        <strain evidence="6 7">YBY</strain>
    </source>
</reference>
<evidence type="ECO:0000256" key="4">
    <source>
        <dbReference type="ARBA" id="ARBA00023163"/>
    </source>
</evidence>
<sequence>MSEDLDPTLQQARQRWQQVARFKLRHLVLLDAIGELQNLRLAAEHTYMTQPAASRMLKHIESLLGMPLFKRGKHGLRPNPEGELMIRYARRMINDLQAAQHELQQREGGLTGSIKVGAVQSSASQILPRSVARLLSQHPGLHISIQEGESHMLADALRAGKLDLLVGRLNTGSTHHELNVEILSTEPFVVVANCHHPFAKRSQVQAHELVAEQWILPPRTTPIRHVFDSLFIKSIQQTPERVIDSVSLSFNQVLLQEMQCLAILPRTTALSLEKQGLLRILSFELGQLFGALTIVTLKNGIPRGGVQALIQTLRNTAVQEQTDPPSNLKSTDAP</sequence>
<evidence type="ECO:0000256" key="2">
    <source>
        <dbReference type="ARBA" id="ARBA00023015"/>
    </source>
</evidence>
<proteinExistence type="inferred from homology"/>
<evidence type="ECO:0000313" key="6">
    <source>
        <dbReference type="EMBL" id="PWE13966.1"/>
    </source>
</evidence>
<dbReference type="SUPFAM" id="SSF46785">
    <property type="entry name" value="Winged helix' DNA-binding domain"/>
    <property type="match status" value="1"/>
</dbReference>
<dbReference type="Proteomes" id="UP000245216">
    <property type="component" value="Unassembled WGS sequence"/>
</dbReference>
<comment type="caution">
    <text evidence="6">The sequence shown here is derived from an EMBL/GenBank/DDBJ whole genome shotgun (WGS) entry which is preliminary data.</text>
</comment>
<dbReference type="InterPro" id="IPR000847">
    <property type="entry name" value="LysR_HTH_N"/>
</dbReference>
<dbReference type="AlphaFoldDB" id="A0A2U2BJ21"/>
<protein>
    <recommendedName>
        <fullName evidence="5">HTH lysR-type domain-containing protein</fullName>
    </recommendedName>
</protein>
<keyword evidence="3" id="KW-0238">DNA-binding</keyword>
<comment type="similarity">
    <text evidence="1">Belongs to the LysR transcriptional regulatory family.</text>
</comment>
<dbReference type="InterPro" id="IPR050950">
    <property type="entry name" value="HTH-type_LysR_regulators"/>
</dbReference>
<evidence type="ECO:0000256" key="3">
    <source>
        <dbReference type="ARBA" id="ARBA00023125"/>
    </source>
</evidence>
<dbReference type="PROSITE" id="PS50931">
    <property type="entry name" value="HTH_LYSR"/>
    <property type="match status" value="1"/>
</dbReference>
<dbReference type="GO" id="GO:0005829">
    <property type="term" value="C:cytosol"/>
    <property type="evidence" value="ECO:0007669"/>
    <property type="project" value="TreeGrafter"/>
</dbReference>
<dbReference type="Gene3D" id="1.10.10.10">
    <property type="entry name" value="Winged helix-like DNA-binding domain superfamily/Winged helix DNA-binding domain"/>
    <property type="match status" value="1"/>
</dbReference>
<dbReference type="SUPFAM" id="SSF53850">
    <property type="entry name" value="Periplasmic binding protein-like II"/>
    <property type="match status" value="1"/>
</dbReference>
<feature type="domain" description="HTH lysR-type" evidence="5">
    <location>
        <begin position="22"/>
        <end position="79"/>
    </location>
</feature>
<dbReference type="Pfam" id="PF00126">
    <property type="entry name" value="HTH_1"/>
    <property type="match status" value="1"/>
</dbReference>
<dbReference type="EMBL" id="QEXO01000003">
    <property type="protein sequence ID" value="PWE13966.1"/>
    <property type="molecule type" value="Genomic_DNA"/>
</dbReference>
<dbReference type="GO" id="GO:0003700">
    <property type="term" value="F:DNA-binding transcription factor activity"/>
    <property type="evidence" value="ECO:0007669"/>
    <property type="project" value="InterPro"/>
</dbReference>
<dbReference type="STRING" id="511.UZ73_12460"/>
<dbReference type="Pfam" id="PF03466">
    <property type="entry name" value="LysR_substrate"/>
    <property type="match status" value="1"/>
</dbReference>
<organism evidence="6 7">
    <name type="scientific">Alcaligenes faecalis</name>
    <dbReference type="NCBI Taxonomy" id="511"/>
    <lineage>
        <taxon>Bacteria</taxon>
        <taxon>Pseudomonadati</taxon>
        <taxon>Pseudomonadota</taxon>
        <taxon>Betaproteobacteria</taxon>
        <taxon>Burkholderiales</taxon>
        <taxon>Alcaligenaceae</taxon>
        <taxon>Alcaligenes</taxon>
    </lineage>
</organism>
<evidence type="ECO:0000259" key="5">
    <source>
        <dbReference type="PROSITE" id="PS50931"/>
    </source>
</evidence>
<dbReference type="InterPro" id="IPR005119">
    <property type="entry name" value="LysR_subst-bd"/>
</dbReference>
<dbReference type="PANTHER" id="PTHR30419:SF8">
    <property type="entry name" value="NITROGEN ASSIMILATION TRANSCRIPTIONAL ACTIVATOR-RELATED"/>
    <property type="match status" value="1"/>
</dbReference>
<dbReference type="InterPro" id="IPR036388">
    <property type="entry name" value="WH-like_DNA-bd_sf"/>
</dbReference>
<keyword evidence="4" id="KW-0804">Transcription</keyword>
<dbReference type="Gene3D" id="3.40.190.290">
    <property type="match status" value="1"/>
</dbReference>
<dbReference type="RefSeq" id="WP_109089225.1">
    <property type="nucleotide sequence ID" value="NZ_QEXO01000003.1"/>
</dbReference>
<gene>
    <name evidence="6" type="ORF">DF183_12465</name>
</gene>
<evidence type="ECO:0000313" key="7">
    <source>
        <dbReference type="Proteomes" id="UP000245216"/>
    </source>
</evidence>